<dbReference type="EMBL" id="SMLL01000002">
    <property type="protein sequence ID" value="TFZ03432.1"/>
    <property type="molecule type" value="Genomic_DNA"/>
</dbReference>
<organism evidence="1 2">
    <name type="scientific">Ramlibacter rhizophilus</name>
    <dbReference type="NCBI Taxonomy" id="1781167"/>
    <lineage>
        <taxon>Bacteria</taxon>
        <taxon>Pseudomonadati</taxon>
        <taxon>Pseudomonadota</taxon>
        <taxon>Betaproteobacteria</taxon>
        <taxon>Burkholderiales</taxon>
        <taxon>Comamonadaceae</taxon>
        <taxon>Ramlibacter</taxon>
    </lineage>
</organism>
<keyword evidence="2" id="KW-1185">Reference proteome</keyword>
<dbReference type="OrthoDB" id="338827at2"/>
<sequence>MFRPATRAAGSVKEVLAVPAVHLLCLCMTALSFAGAGAVHSAPAEPEPGQGPAPAMLSISGLYTDTALRTLAPGVREFEPRFPLWSDGAAKRRWVLLPPNSSIDASDADRWDFPPGTRFWKEFAVAGRPVETRMIQRLASGQWRFVTYVWDDAGRDAALAPESGFKSLPVAGAPNGKYRIPSRQDCLACHESAAVPVLGFSAVQLSRAPAPGMPDLRALVREGWLRGLPAGVQASDIEARTPVEHAALGYLHGNCAHCHNGSPQRVPVQLDLQQRLHPGREQMALRTLLGESRFREAGRDSAAIVVPGHAADSVLVDRMRSTNPMTRMPPLATIVPDDAALAVMRSWIEQDLVNPKERPR</sequence>
<gene>
    <name evidence="1" type="ORF">EZ242_06020</name>
</gene>
<evidence type="ECO:0000313" key="2">
    <source>
        <dbReference type="Proteomes" id="UP000297564"/>
    </source>
</evidence>
<reference evidence="1 2" key="1">
    <citation type="submission" date="2019-03" db="EMBL/GenBank/DDBJ databases">
        <title>Ramlibacter rhizophilus CCTCC AB2015357, whole genome shotgun sequence.</title>
        <authorList>
            <person name="Zhang X."/>
            <person name="Feng G."/>
            <person name="Zhu H."/>
        </authorList>
    </citation>
    <scope>NUCLEOTIDE SEQUENCE [LARGE SCALE GENOMIC DNA]</scope>
    <source>
        <strain evidence="1 2">CCTCC AB2015357</strain>
    </source>
</reference>
<proteinExistence type="predicted"/>
<name>A0A4Z0BXK4_9BURK</name>
<dbReference type="Proteomes" id="UP000297564">
    <property type="component" value="Unassembled WGS sequence"/>
</dbReference>
<dbReference type="AlphaFoldDB" id="A0A4Z0BXK4"/>
<protein>
    <submittedName>
        <fullName evidence="1">Uncharacterized protein</fullName>
    </submittedName>
</protein>
<comment type="caution">
    <text evidence="1">The sequence shown here is derived from an EMBL/GenBank/DDBJ whole genome shotgun (WGS) entry which is preliminary data.</text>
</comment>
<evidence type="ECO:0000313" key="1">
    <source>
        <dbReference type="EMBL" id="TFZ03432.1"/>
    </source>
</evidence>
<accession>A0A4Z0BXK4</accession>